<feature type="signal peptide" evidence="1">
    <location>
        <begin position="1"/>
        <end position="22"/>
    </location>
</feature>
<dbReference type="InterPro" id="IPR025392">
    <property type="entry name" value="DUF4124"/>
</dbReference>
<gene>
    <name evidence="3" type="ORF">ORQ98_07010</name>
</gene>
<evidence type="ECO:0000259" key="2">
    <source>
        <dbReference type="Pfam" id="PF13511"/>
    </source>
</evidence>
<dbReference type="Pfam" id="PF13511">
    <property type="entry name" value="DUF4124"/>
    <property type="match status" value="1"/>
</dbReference>
<comment type="caution">
    <text evidence="3">The sequence shown here is derived from an EMBL/GenBank/DDBJ whole genome shotgun (WGS) entry which is preliminary data.</text>
</comment>
<dbReference type="InterPro" id="IPR013783">
    <property type="entry name" value="Ig-like_fold"/>
</dbReference>
<dbReference type="Gene3D" id="2.60.40.10">
    <property type="entry name" value="Immunoglobulins"/>
    <property type="match status" value="1"/>
</dbReference>
<protein>
    <submittedName>
        <fullName evidence="3">DUF4124 domain-containing protein</fullName>
    </submittedName>
</protein>
<organism evidence="3 4">
    <name type="scientific">Spartinivicinus poritis</name>
    <dbReference type="NCBI Taxonomy" id="2994640"/>
    <lineage>
        <taxon>Bacteria</taxon>
        <taxon>Pseudomonadati</taxon>
        <taxon>Pseudomonadota</taxon>
        <taxon>Gammaproteobacteria</taxon>
        <taxon>Oceanospirillales</taxon>
        <taxon>Zooshikellaceae</taxon>
        <taxon>Spartinivicinus</taxon>
    </lineage>
</organism>
<feature type="chain" id="PRO_5047216576" evidence="1">
    <location>
        <begin position="23"/>
        <end position="183"/>
    </location>
</feature>
<reference evidence="3 4" key="1">
    <citation type="submission" date="2022-11" db="EMBL/GenBank/DDBJ databases">
        <title>Spartinivicinus poritis sp. nov., isolated from scleractinian coral Porites lutea.</title>
        <authorList>
            <person name="Zhang G."/>
            <person name="Cai L."/>
            <person name="Wei Q."/>
        </authorList>
    </citation>
    <scope>NUCLEOTIDE SEQUENCE [LARGE SCALE GENOMIC DNA]</scope>
    <source>
        <strain evidence="3 4">A2-2</strain>
    </source>
</reference>
<dbReference type="EMBL" id="JAPMOU010000006">
    <property type="protein sequence ID" value="MDE1461714.1"/>
    <property type="molecule type" value="Genomic_DNA"/>
</dbReference>
<dbReference type="RefSeq" id="WP_274688075.1">
    <property type="nucleotide sequence ID" value="NZ_JAPMOU010000006.1"/>
</dbReference>
<name>A0ABT5U989_9GAMM</name>
<keyword evidence="4" id="KW-1185">Reference proteome</keyword>
<accession>A0ABT5U989</accession>
<keyword evidence="1" id="KW-0732">Signal</keyword>
<evidence type="ECO:0000256" key="1">
    <source>
        <dbReference type="SAM" id="SignalP"/>
    </source>
</evidence>
<sequence length="183" mass="19932">MLKTIALLFALVALLPFSLIQAEIYKTVDEKGNIIFTDEPGDNPAEPVKLNPSSIISPPPVIPINNQPSETEGQHGYNFFTIKQPLEGETIRNAGNFKVSTEISPKLKAGDSLQLYLNGKPYGKKQKGTSFNLANIDRGTHDLSVKVLNEEGKVLNSANVKVHLKQTSKLLPKPKPTPVPPSP</sequence>
<dbReference type="Proteomes" id="UP001528823">
    <property type="component" value="Unassembled WGS sequence"/>
</dbReference>
<evidence type="ECO:0000313" key="4">
    <source>
        <dbReference type="Proteomes" id="UP001528823"/>
    </source>
</evidence>
<proteinExistence type="predicted"/>
<feature type="domain" description="DUF4124" evidence="2">
    <location>
        <begin position="12"/>
        <end position="60"/>
    </location>
</feature>
<evidence type="ECO:0000313" key="3">
    <source>
        <dbReference type="EMBL" id="MDE1461714.1"/>
    </source>
</evidence>